<dbReference type="InterPro" id="IPR027275">
    <property type="entry name" value="PRC-brl_dom"/>
</dbReference>
<dbReference type="PANTHER" id="PTHR36505">
    <property type="entry name" value="BLR1072 PROTEIN"/>
    <property type="match status" value="1"/>
</dbReference>
<accession>A0A5C7F6F2</accession>
<dbReference type="EMBL" id="VOXD01000040">
    <property type="protein sequence ID" value="TXF86301.1"/>
    <property type="molecule type" value="Genomic_DNA"/>
</dbReference>
<evidence type="ECO:0000313" key="3">
    <source>
        <dbReference type="Proteomes" id="UP000321907"/>
    </source>
</evidence>
<name>A0A5C7F6F2_9BACT</name>
<dbReference type="RefSeq" id="WP_147932448.1">
    <property type="nucleotide sequence ID" value="NZ_VOXD01000040.1"/>
</dbReference>
<evidence type="ECO:0000259" key="1">
    <source>
        <dbReference type="Pfam" id="PF05239"/>
    </source>
</evidence>
<keyword evidence="3" id="KW-1185">Reference proteome</keyword>
<dbReference type="SUPFAM" id="SSF50346">
    <property type="entry name" value="PRC-barrel domain"/>
    <property type="match status" value="1"/>
</dbReference>
<dbReference type="Pfam" id="PF05239">
    <property type="entry name" value="PRC"/>
    <property type="match status" value="1"/>
</dbReference>
<evidence type="ECO:0000313" key="2">
    <source>
        <dbReference type="EMBL" id="TXF86301.1"/>
    </source>
</evidence>
<gene>
    <name evidence="2" type="ORF">FUA23_19475</name>
</gene>
<comment type="caution">
    <text evidence="2">The sequence shown here is derived from an EMBL/GenBank/DDBJ whole genome shotgun (WGS) entry which is preliminary data.</text>
</comment>
<dbReference type="OrthoDB" id="286778at2"/>
<sequence length="123" mass="13491">MNSPILSSSSITGTNVTNNKGESLGEIKDLMIDTSTGTVNYAVLTFGGFLGLGDKYFAIPFEAFTVNEATEKFVLNVQKDVLENAPGFDKNNWPETSNTNFWNGLYDHYGVQRRPFVGNNTPA</sequence>
<dbReference type="InterPro" id="IPR011033">
    <property type="entry name" value="PRC_barrel-like_sf"/>
</dbReference>
<dbReference type="Gene3D" id="2.30.30.240">
    <property type="entry name" value="PRC-barrel domain"/>
    <property type="match status" value="1"/>
</dbReference>
<dbReference type="AlphaFoldDB" id="A0A5C7F6F2"/>
<reference evidence="2 3" key="1">
    <citation type="submission" date="2019-08" db="EMBL/GenBank/DDBJ databases">
        <title>Lewinella sp. strain SSH13 Genome sequencing and assembly.</title>
        <authorList>
            <person name="Kim I."/>
        </authorList>
    </citation>
    <scope>NUCLEOTIDE SEQUENCE [LARGE SCALE GENOMIC DNA]</scope>
    <source>
        <strain evidence="2 3">SSH13</strain>
    </source>
</reference>
<dbReference type="Proteomes" id="UP000321907">
    <property type="component" value="Unassembled WGS sequence"/>
</dbReference>
<organism evidence="2 3">
    <name type="scientific">Neolewinella aurantiaca</name>
    <dbReference type="NCBI Taxonomy" id="2602767"/>
    <lineage>
        <taxon>Bacteria</taxon>
        <taxon>Pseudomonadati</taxon>
        <taxon>Bacteroidota</taxon>
        <taxon>Saprospiria</taxon>
        <taxon>Saprospirales</taxon>
        <taxon>Lewinellaceae</taxon>
        <taxon>Neolewinella</taxon>
    </lineage>
</organism>
<protein>
    <submittedName>
        <fullName evidence="2">PRC-barrel domain containing protein</fullName>
    </submittedName>
</protein>
<dbReference type="PANTHER" id="PTHR36505:SF1">
    <property type="entry name" value="BLR1072 PROTEIN"/>
    <property type="match status" value="1"/>
</dbReference>
<feature type="domain" description="PRC-barrel" evidence="1">
    <location>
        <begin position="7"/>
        <end position="81"/>
    </location>
</feature>
<proteinExistence type="predicted"/>